<comment type="caution">
    <text evidence="4">The sequence shown here is derived from an EMBL/GenBank/DDBJ whole genome shotgun (WGS) entry which is preliminary data.</text>
</comment>
<dbReference type="AlphaFoldDB" id="A0A4T9T7I9"/>
<sequence length="210" mass="24682">MEGRREPCELRRPERKRGGFVVNDNDLRVKRTRQLLRQAFCQLVAEGDINRITVKALTERAGINRKTFYLHYETIDDFYDEIMTEIMDDFFENHETTPNEPKDLDGHARRFFLFMVGQPPYIEKLVCSPEYYDFGERIYRSQMHRYRSVGGDPFGWMPPEEEEGLVLPFIRNTALDFYRSWVGEGKKVAPQRAADILAELTCNGAGRLMR</sequence>
<dbReference type="InterPro" id="IPR009057">
    <property type="entry name" value="Homeodomain-like_sf"/>
</dbReference>
<dbReference type="InterPro" id="IPR050624">
    <property type="entry name" value="HTH-type_Tx_Regulator"/>
</dbReference>
<dbReference type="SUPFAM" id="SSF46689">
    <property type="entry name" value="Homeodomain-like"/>
    <property type="match status" value="1"/>
</dbReference>
<keyword evidence="5" id="KW-1185">Reference proteome</keyword>
<dbReference type="GO" id="GO:0003677">
    <property type="term" value="F:DNA binding"/>
    <property type="evidence" value="ECO:0007669"/>
    <property type="project" value="UniProtKB-UniRule"/>
</dbReference>
<dbReference type="InterPro" id="IPR001647">
    <property type="entry name" value="HTH_TetR"/>
</dbReference>
<gene>
    <name evidence="4" type="ORF">E5982_05145</name>
</gene>
<reference evidence="4 5" key="1">
    <citation type="submission" date="2019-04" db="EMBL/GenBank/DDBJ databases">
        <title>Microbes associate with the intestines of laboratory mice.</title>
        <authorList>
            <person name="Navarre W."/>
            <person name="Wong E."/>
            <person name="Huang K.C."/>
            <person name="Tropini C."/>
            <person name="Ng K."/>
            <person name="Yu B."/>
        </authorList>
    </citation>
    <scope>NUCLEOTIDE SEQUENCE [LARGE SCALE GENOMIC DNA]</scope>
    <source>
        <strain evidence="4 5">NM48_B13</strain>
    </source>
</reference>
<dbReference type="EMBL" id="SSTM01000003">
    <property type="protein sequence ID" value="TJW10669.1"/>
    <property type="molecule type" value="Genomic_DNA"/>
</dbReference>
<feature type="domain" description="HTH tetR-type" evidence="3">
    <location>
        <begin position="30"/>
        <end position="90"/>
    </location>
</feature>
<accession>A0A4T9T7I9</accession>
<dbReference type="PANTHER" id="PTHR43479">
    <property type="entry name" value="ACREF/ENVCD OPERON REPRESSOR-RELATED"/>
    <property type="match status" value="1"/>
</dbReference>
<evidence type="ECO:0000313" key="4">
    <source>
        <dbReference type="EMBL" id="TJW10669.1"/>
    </source>
</evidence>
<proteinExistence type="predicted"/>
<name>A0A4T9T7I9_9ACTN</name>
<protein>
    <submittedName>
        <fullName evidence="4">TetR/AcrR family transcriptional regulator</fullName>
    </submittedName>
</protein>
<dbReference type="PROSITE" id="PS50977">
    <property type="entry name" value="HTH_TETR_2"/>
    <property type="match status" value="1"/>
</dbReference>
<evidence type="ECO:0000313" key="5">
    <source>
        <dbReference type="Proteomes" id="UP000309454"/>
    </source>
</evidence>
<evidence type="ECO:0000256" key="2">
    <source>
        <dbReference type="PROSITE-ProRule" id="PRU00335"/>
    </source>
</evidence>
<dbReference type="OrthoDB" id="3193022at2"/>
<evidence type="ECO:0000259" key="3">
    <source>
        <dbReference type="PROSITE" id="PS50977"/>
    </source>
</evidence>
<organism evidence="4 5">
    <name type="scientific">Parvibacter caecicola</name>
    <dbReference type="NCBI Taxonomy" id="747645"/>
    <lineage>
        <taxon>Bacteria</taxon>
        <taxon>Bacillati</taxon>
        <taxon>Actinomycetota</taxon>
        <taxon>Coriobacteriia</taxon>
        <taxon>Coriobacteriales</taxon>
        <taxon>Coriobacteriaceae</taxon>
        <taxon>Parvibacter</taxon>
    </lineage>
</organism>
<dbReference type="Gene3D" id="1.10.357.10">
    <property type="entry name" value="Tetracycline Repressor, domain 2"/>
    <property type="match status" value="1"/>
</dbReference>
<dbReference type="PANTHER" id="PTHR43479:SF7">
    <property type="entry name" value="TETR-FAMILY TRANSCRIPTIONAL REGULATOR"/>
    <property type="match status" value="1"/>
</dbReference>
<keyword evidence="1 2" id="KW-0238">DNA-binding</keyword>
<feature type="DNA-binding region" description="H-T-H motif" evidence="2">
    <location>
        <begin position="53"/>
        <end position="72"/>
    </location>
</feature>
<dbReference type="Proteomes" id="UP000309454">
    <property type="component" value="Unassembled WGS sequence"/>
</dbReference>
<evidence type="ECO:0000256" key="1">
    <source>
        <dbReference type="ARBA" id="ARBA00023125"/>
    </source>
</evidence>